<gene>
    <name evidence="1" type="ORF">ORAREDHAP_LOCUS48493</name>
</gene>
<reference evidence="2" key="1">
    <citation type="journal article" date="2020" name="Genome Biol.">
        <title>Gamete binning: chromosome-level and haplotype-resolved genome assembly enabled by high-throughput single-cell sequencing of gamete genomes.</title>
        <authorList>
            <person name="Campoy J.A."/>
            <person name="Sun H."/>
            <person name="Goel M."/>
            <person name="Jiao W.-B."/>
            <person name="Folz-Donahue K."/>
            <person name="Wang N."/>
            <person name="Rubio M."/>
            <person name="Liu C."/>
            <person name="Kukat C."/>
            <person name="Ruiz D."/>
            <person name="Huettel B."/>
            <person name="Schneeberger K."/>
        </authorList>
    </citation>
    <scope>NUCLEOTIDE SEQUENCE [LARGE SCALE GENOMIC DNA]</scope>
    <source>
        <strain evidence="2">cv. Rojo Pasion</strain>
    </source>
</reference>
<dbReference type="EMBL" id="CAEKKB010000008">
    <property type="protein sequence ID" value="CAB4320068.1"/>
    <property type="molecule type" value="Genomic_DNA"/>
</dbReference>
<dbReference type="OrthoDB" id="1746799at2759"/>
<evidence type="ECO:0000313" key="2">
    <source>
        <dbReference type="Proteomes" id="UP000507245"/>
    </source>
</evidence>
<dbReference type="AlphaFoldDB" id="A0A6J5Y955"/>
<dbReference type="Proteomes" id="UP000507245">
    <property type="component" value="Unassembled WGS sequence"/>
</dbReference>
<proteinExistence type="predicted"/>
<evidence type="ECO:0000313" key="1">
    <source>
        <dbReference type="EMBL" id="CAB4320068.1"/>
    </source>
</evidence>
<name>A0A6J5Y955_PRUAR</name>
<sequence>MGRTTTISLASAMHKSDSNISCRSKNIYFGANDGKTTNTLEWQQSTMEVLGQLDNQVNDREKGIFPNQPEQNPRNQEHLKAIKTLRTGKTFDNRPNIEFEEEEAHIERGMQLCHPMPQP</sequence>
<accession>A0A6J5Y955</accession>
<keyword evidence="2" id="KW-1185">Reference proteome</keyword>
<organism evidence="1 2">
    <name type="scientific">Prunus armeniaca</name>
    <name type="common">Apricot</name>
    <name type="synonym">Armeniaca vulgaris</name>
    <dbReference type="NCBI Taxonomy" id="36596"/>
    <lineage>
        <taxon>Eukaryota</taxon>
        <taxon>Viridiplantae</taxon>
        <taxon>Streptophyta</taxon>
        <taxon>Embryophyta</taxon>
        <taxon>Tracheophyta</taxon>
        <taxon>Spermatophyta</taxon>
        <taxon>Magnoliopsida</taxon>
        <taxon>eudicotyledons</taxon>
        <taxon>Gunneridae</taxon>
        <taxon>Pentapetalae</taxon>
        <taxon>rosids</taxon>
        <taxon>fabids</taxon>
        <taxon>Rosales</taxon>
        <taxon>Rosaceae</taxon>
        <taxon>Amygdaloideae</taxon>
        <taxon>Amygdaleae</taxon>
        <taxon>Prunus</taxon>
    </lineage>
</organism>
<protein>
    <submittedName>
        <fullName evidence="1">Uncharacterized protein</fullName>
    </submittedName>
</protein>